<evidence type="ECO:0000256" key="3">
    <source>
        <dbReference type="ARBA" id="ARBA00012756"/>
    </source>
</evidence>
<proteinExistence type="inferred from homology"/>
<dbReference type="EC" id="3.2.1.23" evidence="3 7"/>
<dbReference type="Proteomes" id="UP000441772">
    <property type="component" value="Unassembled WGS sequence"/>
</dbReference>
<feature type="region of interest" description="Disordered" evidence="8">
    <location>
        <begin position="961"/>
        <end position="1026"/>
    </location>
</feature>
<dbReference type="InterPro" id="IPR036156">
    <property type="entry name" value="Beta-gal/glucu_dom_sf"/>
</dbReference>
<dbReference type="Gene3D" id="2.60.120.260">
    <property type="entry name" value="Galactose-binding domain-like"/>
    <property type="match status" value="1"/>
</dbReference>
<dbReference type="Gene3D" id="2.60.40.10">
    <property type="entry name" value="Immunoglobulins"/>
    <property type="match status" value="2"/>
</dbReference>
<evidence type="ECO:0000256" key="7">
    <source>
        <dbReference type="RuleBase" id="RU361154"/>
    </source>
</evidence>
<dbReference type="PROSITE" id="PS00719">
    <property type="entry name" value="GLYCOSYL_HYDROL_F2_1"/>
    <property type="match status" value="1"/>
</dbReference>
<dbReference type="Gene3D" id="3.20.20.80">
    <property type="entry name" value="Glycosidases"/>
    <property type="match status" value="1"/>
</dbReference>
<dbReference type="InterPro" id="IPR013783">
    <property type="entry name" value="Ig-like_fold"/>
</dbReference>
<evidence type="ECO:0000256" key="4">
    <source>
        <dbReference type="ARBA" id="ARBA00013303"/>
    </source>
</evidence>
<dbReference type="Gene3D" id="2.70.98.10">
    <property type="match status" value="2"/>
</dbReference>
<dbReference type="Pfam" id="PF02837">
    <property type="entry name" value="Glyco_hydro_2_N"/>
    <property type="match status" value="1"/>
</dbReference>
<dbReference type="InterPro" id="IPR014718">
    <property type="entry name" value="GH-type_carb-bd"/>
</dbReference>
<dbReference type="EMBL" id="WBVT01000060">
    <property type="protein sequence ID" value="KAB7788971.1"/>
    <property type="molecule type" value="Genomic_DNA"/>
</dbReference>
<dbReference type="InterPro" id="IPR008979">
    <property type="entry name" value="Galactose-bd-like_sf"/>
</dbReference>
<organism evidence="10 11">
    <name type="scientific">Bifidobacterium leontopitheci</name>
    <dbReference type="NCBI Taxonomy" id="2650774"/>
    <lineage>
        <taxon>Bacteria</taxon>
        <taxon>Bacillati</taxon>
        <taxon>Actinomycetota</taxon>
        <taxon>Actinomycetes</taxon>
        <taxon>Bifidobacteriales</taxon>
        <taxon>Bifidobacteriaceae</taxon>
        <taxon>Bifidobacterium</taxon>
    </lineage>
</organism>
<comment type="catalytic activity">
    <reaction evidence="1 7">
        <text>Hydrolysis of terminal non-reducing beta-D-galactose residues in beta-D-galactosides.</text>
        <dbReference type="EC" id="3.2.1.23"/>
    </reaction>
</comment>
<evidence type="ECO:0000256" key="5">
    <source>
        <dbReference type="ARBA" id="ARBA00022801"/>
    </source>
</evidence>
<name>A0A6I1GQZ3_9BIFI</name>
<feature type="compositionally biased region" description="Low complexity" evidence="8">
    <location>
        <begin position="915"/>
        <end position="924"/>
    </location>
</feature>
<dbReference type="InterPro" id="IPR023230">
    <property type="entry name" value="Glyco_hydro_2_CS"/>
</dbReference>
<feature type="region of interest" description="Disordered" evidence="8">
    <location>
        <begin position="903"/>
        <end position="924"/>
    </location>
</feature>
<dbReference type="InterPro" id="IPR017853">
    <property type="entry name" value="GH"/>
</dbReference>
<gene>
    <name evidence="10" type="ORF">F7D09_2079</name>
</gene>
<dbReference type="InterPro" id="IPR011013">
    <property type="entry name" value="Gal_mutarotase_sf_dom"/>
</dbReference>
<evidence type="ECO:0000256" key="1">
    <source>
        <dbReference type="ARBA" id="ARBA00001412"/>
    </source>
</evidence>
<dbReference type="PANTHER" id="PTHR46323:SF2">
    <property type="entry name" value="BETA-GALACTOSIDASE"/>
    <property type="match status" value="1"/>
</dbReference>
<comment type="similarity">
    <text evidence="2 7">Belongs to the glycosyl hydrolase 2 family.</text>
</comment>
<feature type="domain" description="Beta galactosidase small chain/" evidence="9">
    <location>
        <begin position="1036"/>
        <end position="1417"/>
    </location>
</feature>
<dbReference type="SUPFAM" id="SSF49785">
    <property type="entry name" value="Galactose-binding domain-like"/>
    <property type="match status" value="1"/>
</dbReference>
<dbReference type="InterPro" id="IPR023232">
    <property type="entry name" value="Glyco_hydro_2_AS"/>
</dbReference>
<dbReference type="PANTHER" id="PTHR46323">
    <property type="entry name" value="BETA-GALACTOSIDASE"/>
    <property type="match status" value="1"/>
</dbReference>
<dbReference type="GO" id="GO:0030246">
    <property type="term" value="F:carbohydrate binding"/>
    <property type="evidence" value="ECO:0007669"/>
    <property type="project" value="InterPro"/>
</dbReference>
<sequence length="1421" mass="153651">MFIPRYYENLDHLHVGTQPNRAYYIPASTRMDTVGERRTRSDRFTLLNGDWNFRYYRSIYDLDAEVNRLHASGEPAFYEPGFATDSAPLTGEARTADDPALAAAGFTTIPVPSVWQNHGFDSHQYTNFDYPFPFDPPFVPQDDPCGVYLHDFEYEADPDAPRAFLNFEGVDSAFYVWVNGVFVGYSQVAHSTSEFDVTDALADGVNTIAVLVLKWCDGSYLEDQDKFRVSGIFRDVYLLARPAHAIRDLFAHTSIWRSVDPAAIEAGLSDAEYDASPVDHATVDVDFAFFGGVDVPVRVQLFDEDGELVAESVAEPIEGEADGGDGDAATGDAADSEGVVEEISDIAAIDDDSTDAEAALRIAAVTGTLAGVNPQAVGEDGALDPTAVTGGTAFRPTAHAKLVVEDPRLWTAETPYLYTIVYTTAHETITALVGIREVSVDGNVIKVNGRPIKIHGVNRHDSDPVTGPVISEAQIMRDLTLMKEHNVNAIRTSHYPNAPHFYDLYDRLGFYVVAEADNESHGAERRIAPDMSDRKLDERWNAPIADNPAFIAPTVDRVQRSVERDKNHASIIFWSMGNECAYGCTFEAALLWTQTFDPSRLTHYESARYVADGQECDYSYLDVHSRMYPSVEEIDRYFSEEGPRTPDGLRDGSNGDDGDNGVKPYVLCEFCHAMGNGPGDLEDYFTRIQRYDGLVGGFIWEWCDHAIDRGTNAAGRREYAYGGDSGEYPHAGNFCMDGLVYPDRTPHTGLLEFKNVYRPVRVTGFDPAAGTVTLHNYLDFLDASDALFMTFELLVDGVETAWAAWESDPAAGAALREVHPDNYLPSMPSIAPHGDAVVDVPEVILDAIPEAGRVTMLVRYYQAFDTEVLPTAFELGFDEVAVPTADPRNQTVVAVLGEIAGTDGESVADGDEASDTANGLDTGDAADGDIAASVVEAALAEAAGVDPAEVAEIVRREREALDAGQADGSARTGGDAQDDSNVHNAGGAAHHHGRHAAGDEPEDTTTAAAEGEPRGDAGRRQDVDPVTVTQTDAEIVVEGATFRYVLDRRTGLFSSLVYRNRTLLERPMELNVWRAPTDNDQYIKAEWVRAQYDRAYARAYAADVLVDEDDLLVPAAGATAFGDADAGAGFGDAADGLESVPVASFGGSTEDFAADVDAGTTANARDAFSIGAEAGSGAAIVDGETADAGTADAGTSAGVHGSFGAVGDVNAGSDAAIVGGPVTIHVTLGLVAPVVQRIADIDADWTITPDGAITLRMDVARDTDFPFLPRFGLRMFLPKAMRQVTYCGLGPNESYVDKQRSSYHGVFEGTPETLFEPYIKPQENGNHHDCDWAEVAGDDARLVILRGADHAFDFQALPYTAEEMTAKAHLSELEPADATVVCVDYMQSGVGSNSCGPKLREEYRLDAAEFEFALTLLPQAR</sequence>
<dbReference type="SUPFAM" id="SSF74650">
    <property type="entry name" value="Galactose mutarotase-like"/>
    <property type="match status" value="2"/>
</dbReference>
<dbReference type="RefSeq" id="WP_226836287.1">
    <property type="nucleotide sequence ID" value="NZ_JBHSKZ010000063.1"/>
</dbReference>
<dbReference type="InterPro" id="IPR006102">
    <property type="entry name" value="Ig-like_GH2"/>
</dbReference>
<protein>
    <recommendedName>
        <fullName evidence="4 7">Beta-galactosidase</fullName>
        <ecNumber evidence="3 7">3.2.1.23</ecNumber>
    </recommendedName>
    <alternativeName>
        <fullName evidence="7">Lactase</fullName>
    </alternativeName>
</protein>
<evidence type="ECO:0000256" key="2">
    <source>
        <dbReference type="ARBA" id="ARBA00007401"/>
    </source>
</evidence>
<dbReference type="Pfam" id="PF00703">
    <property type="entry name" value="Glyco_hydro_2"/>
    <property type="match status" value="1"/>
</dbReference>
<comment type="caution">
    <text evidence="10">The sequence shown here is derived from an EMBL/GenBank/DDBJ whole genome shotgun (WGS) entry which is preliminary data.</text>
</comment>
<dbReference type="InterPro" id="IPR004199">
    <property type="entry name" value="B-gal_small/dom_5"/>
</dbReference>
<dbReference type="Pfam" id="PF02929">
    <property type="entry name" value="Bgal_small_N"/>
    <property type="match status" value="2"/>
</dbReference>
<feature type="region of interest" description="Disordered" evidence="8">
    <location>
        <begin position="316"/>
        <end position="336"/>
    </location>
</feature>
<dbReference type="SMART" id="SM01038">
    <property type="entry name" value="Bgal_small_N"/>
    <property type="match status" value="1"/>
</dbReference>
<keyword evidence="5 7" id="KW-0378">Hydrolase</keyword>
<dbReference type="Pfam" id="PF02836">
    <property type="entry name" value="Glyco_hydro_2_C"/>
    <property type="match status" value="1"/>
</dbReference>
<keyword evidence="6 7" id="KW-0326">Glycosidase</keyword>
<reference evidence="10 11" key="1">
    <citation type="submission" date="2019-09" db="EMBL/GenBank/DDBJ databases">
        <title>Characterization of the phylogenetic diversity of two novel species belonging to the genus Bifidobacterium: Bifidobacterium cebidarum sp. nov. and Bifidobacterium leontopitheci sp. nov.</title>
        <authorList>
            <person name="Lugli G.A."/>
            <person name="Duranti S."/>
            <person name="Milani C."/>
            <person name="Turroni F."/>
            <person name="Ventura M."/>
        </authorList>
    </citation>
    <scope>NUCLEOTIDE SEQUENCE [LARGE SCALE GENOMIC DNA]</scope>
    <source>
        <strain evidence="10 11">LMG 31471</strain>
    </source>
</reference>
<dbReference type="InterPro" id="IPR006104">
    <property type="entry name" value="Glyco_hydro_2_N"/>
</dbReference>
<dbReference type="SUPFAM" id="SSF49303">
    <property type="entry name" value="beta-Galactosidase/glucuronidase domain"/>
    <property type="match status" value="1"/>
</dbReference>
<accession>A0A6I1GQZ3</accession>
<dbReference type="InterPro" id="IPR006103">
    <property type="entry name" value="Glyco_hydro_2_cat"/>
</dbReference>
<feature type="compositionally biased region" description="Basic and acidic residues" evidence="8">
    <location>
        <begin position="1011"/>
        <end position="1023"/>
    </location>
</feature>
<dbReference type="GO" id="GO:0005990">
    <property type="term" value="P:lactose catabolic process"/>
    <property type="evidence" value="ECO:0007669"/>
    <property type="project" value="TreeGrafter"/>
</dbReference>
<evidence type="ECO:0000313" key="11">
    <source>
        <dbReference type="Proteomes" id="UP000441772"/>
    </source>
</evidence>
<dbReference type="GO" id="GO:0004565">
    <property type="term" value="F:beta-galactosidase activity"/>
    <property type="evidence" value="ECO:0007669"/>
    <property type="project" value="UniProtKB-EC"/>
</dbReference>
<evidence type="ECO:0000259" key="9">
    <source>
        <dbReference type="SMART" id="SM01038"/>
    </source>
</evidence>
<evidence type="ECO:0000313" key="10">
    <source>
        <dbReference type="EMBL" id="KAB7788971.1"/>
    </source>
</evidence>
<keyword evidence="11" id="KW-1185">Reference proteome</keyword>
<dbReference type="SUPFAM" id="SSF51445">
    <property type="entry name" value="(Trans)glycosidases"/>
    <property type="match status" value="1"/>
</dbReference>
<dbReference type="PROSITE" id="PS00608">
    <property type="entry name" value="GLYCOSYL_HYDROL_F2_2"/>
    <property type="match status" value="1"/>
</dbReference>
<evidence type="ECO:0000256" key="8">
    <source>
        <dbReference type="SAM" id="MobiDB-lite"/>
    </source>
</evidence>
<dbReference type="InterPro" id="IPR050347">
    <property type="entry name" value="Bact_Beta-galactosidase"/>
</dbReference>
<dbReference type="GO" id="GO:0009341">
    <property type="term" value="C:beta-galactosidase complex"/>
    <property type="evidence" value="ECO:0007669"/>
    <property type="project" value="InterPro"/>
</dbReference>
<evidence type="ECO:0000256" key="6">
    <source>
        <dbReference type="ARBA" id="ARBA00023295"/>
    </source>
</evidence>